<evidence type="ECO:0000313" key="4">
    <source>
        <dbReference type="Proteomes" id="UP000823862"/>
    </source>
</evidence>
<dbReference type="EMBL" id="DWZI01000004">
    <property type="protein sequence ID" value="HJA84824.1"/>
    <property type="molecule type" value="Genomic_DNA"/>
</dbReference>
<organism evidence="3 4">
    <name type="scientific">Candidatus Bacteroides avicola</name>
    <dbReference type="NCBI Taxonomy" id="2838468"/>
    <lineage>
        <taxon>Bacteria</taxon>
        <taxon>Pseudomonadati</taxon>
        <taxon>Bacteroidota</taxon>
        <taxon>Bacteroidia</taxon>
        <taxon>Bacteroidales</taxon>
        <taxon>Bacteroidaceae</taxon>
        <taxon>Bacteroides</taxon>
    </lineage>
</organism>
<protein>
    <submittedName>
        <fullName evidence="3">DUF4369 domain-containing protein</fullName>
    </submittedName>
</protein>
<comment type="caution">
    <text evidence="3">The sequence shown here is derived from an EMBL/GenBank/DDBJ whole genome shotgun (WGS) entry which is preliminary data.</text>
</comment>
<keyword evidence="1" id="KW-0732">Signal</keyword>
<feature type="signal peptide" evidence="1">
    <location>
        <begin position="1"/>
        <end position="22"/>
    </location>
</feature>
<dbReference type="PROSITE" id="PS51257">
    <property type="entry name" value="PROKAR_LIPOPROTEIN"/>
    <property type="match status" value="1"/>
</dbReference>
<evidence type="ECO:0000259" key="2">
    <source>
        <dbReference type="Pfam" id="PF14289"/>
    </source>
</evidence>
<sequence>MLKRIFFLFFSVAVLYSCGPSATSGGCTLKGHISLPEYDMAYLCDTGRHPIDSFTIVDGKFEFAVADSVSQPYALLLQLVDREDSLNRMDMPVMVENGEVRIALGEYIRITGTPLNDAVQHFFDGMQACKDRVMAQTDITVDEIRNAFSGFYREQILLNRDNALGSYIYREYFSRLLPSDREAVESQLNQEP</sequence>
<dbReference type="Proteomes" id="UP000823862">
    <property type="component" value="Unassembled WGS sequence"/>
</dbReference>
<dbReference type="Pfam" id="PF14289">
    <property type="entry name" value="DUF4369"/>
    <property type="match status" value="1"/>
</dbReference>
<evidence type="ECO:0000313" key="3">
    <source>
        <dbReference type="EMBL" id="HJA84824.1"/>
    </source>
</evidence>
<dbReference type="AlphaFoldDB" id="A0A9D2HUP9"/>
<feature type="domain" description="DUF4369" evidence="2">
    <location>
        <begin position="28"/>
        <end position="118"/>
    </location>
</feature>
<gene>
    <name evidence="3" type="ORF">H9950_01255</name>
</gene>
<evidence type="ECO:0000256" key="1">
    <source>
        <dbReference type="SAM" id="SignalP"/>
    </source>
</evidence>
<reference evidence="3" key="1">
    <citation type="journal article" date="2021" name="PeerJ">
        <title>Extensive microbial diversity within the chicken gut microbiome revealed by metagenomics and culture.</title>
        <authorList>
            <person name="Gilroy R."/>
            <person name="Ravi A."/>
            <person name="Getino M."/>
            <person name="Pursley I."/>
            <person name="Horton D.L."/>
            <person name="Alikhan N.F."/>
            <person name="Baker D."/>
            <person name="Gharbi K."/>
            <person name="Hall N."/>
            <person name="Watson M."/>
            <person name="Adriaenssens E.M."/>
            <person name="Foster-Nyarko E."/>
            <person name="Jarju S."/>
            <person name="Secka A."/>
            <person name="Antonio M."/>
            <person name="Oren A."/>
            <person name="Chaudhuri R.R."/>
            <person name="La Ragione R."/>
            <person name="Hildebrand F."/>
            <person name="Pallen M.J."/>
        </authorList>
    </citation>
    <scope>NUCLEOTIDE SEQUENCE</scope>
    <source>
        <strain evidence="3">ChiHjej12B11-9795</strain>
    </source>
</reference>
<reference evidence="3" key="2">
    <citation type="submission" date="2021-04" db="EMBL/GenBank/DDBJ databases">
        <authorList>
            <person name="Gilroy R."/>
        </authorList>
    </citation>
    <scope>NUCLEOTIDE SEQUENCE</scope>
    <source>
        <strain evidence="3">ChiHjej12B11-9795</strain>
    </source>
</reference>
<feature type="chain" id="PRO_5038757284" evidence="1">
    <location>
        <begin position="23"/>
        <end position="192"/>
    </location>
</feature>
<dbReference type="InterPro" id="IPR025380">
    <property type="entry name" value="DUF4369"/>
</dbReference>
<proteinExistence type="predicted"/>
<accession>A0A9D2HUP9</accession>
<name>A0A9D2HUP9_9BACE</name>